<protein>
    <submittedName>
        <fullName evidence="1">Myb-like DNA-binding domain-containing protein</fullName>
    </submittedName>
    <submittedName>
        <fullName evidence="2">Myb-like_DNA-binding domain-containing protein</fullName>
    </submittedName>
</protein>
<reference evidence="2 3" key="2">
    <citation type="submission" date="2024-07" db="EMBL/GenBank/DDBJ databases">
        <authorList>
            <person name="Akdeniz Z."/>
        </authorList>
    </citation>
    <scope>NUCLEOTIDE SEQUENCE [LARGE SCALE GENOMIC DNA]</scope>
</reference>
<dbReference type="InterPro" id="IPR009057">
    <property type="entry name" value="Homeodomain-like_sf"/>
</dbReference>
<evidence type="ECO:0000313" key="3">
    <source>
        <dbReference type="Proteomes" id="UP001642409"/>
    </source>
</evidence>
<keyword evidence="3" id="KW-1185">Reference proteome</keyword>
<dbReference type="Proteomes" id="UP001642409">
    <property type="component" value="Unassembled WGS sequence"/>
</dbReference>
<proteinExistence type="predicted"/>
<sequence>MLSTILILRLPVLFNIQTISLPLCYQCEIELLSNSYLTAGLITQNLFHIKSNWWCTHLLFIFRLALILLYGLSVKAINFQTSKFVSLCYLKQIFSQALSETCLAIIHVYLKIDLKCLKNRNLSFSFFLWLRQMQNDIKCMNKIQQFSVYSEVLCFKFRVFKMHSRDAHGVYGNVFQISFESEDNPSIYFKYRQIGKTQRGSRDIAADPDSRRPKHRIFKSIQQIYKVFLADTRIQKQRIRYSTLIMKTEYHKWSQQEMQLLMKVANQTNCNWEEIHQVHFAQLTLNQVKNKYYMILKYNHITPAGPKIKASVTQSGSAEMELATLLQDFMYKL</sequence>
<dbReference type="EMBL" id="CATOUU010000902">
    <property type="protein sequence ID" value="CAI9958152.1"/>
    <property type="molecule type" value="Genomic_DNA"/>
</dbReference>
<organism evidence="1">
    <name type="scientific">Hexamita inflata</name>
    <dbReference type="NCBI Taxonomy" id="28002"/>
    <lineage>
        <taxon>Eukaryota</taxon>
        <taxon>Metamonada</taxon>
        <taxon>Diplomonadida</taxon>
        <taxon>Hexamitidae</taxon>
        <taxon>Hexamitinae</taxon>
        <taxon>Hexamita</taxon>
    </lineage>
</organism>
<keyword evidence="1" id="KW-0238">DNA-binding</keyword>
<accession>A0AA86UN96</accession>
<evidence type="ECO:0000313" key="2">
    <source>
        <dbReference type="EMBL" id="CAL6058260.1"/>
    </source>
</evidence>
<dbReference type="Gene3D" id="1.10.10.60">
    <property type="entry name" value="Homeodomain-like"/>
    <property type="match status" value="1"/>
</dbReference>
<comment type="caution">
    <text evidence="1">The sequence shown here is derived from an EMBL/GenBank/DDBJ whole genome shotgun (WGS) entry which is preliminary data.</text>
</comment>
<reference evidence="1" key="1">
    <citation type="submission" date="2023-06" db="EMBL/GenBank/DDBJ databases">
        <authorList>
            <person name="Kurt Z."/>
        </authorList>
    </citation>
    <scope>NUCLEOTIDE SEQUENCE</scope>
</reference>
<gene>
    <name evidence="1" type="ORF">HINF_LOCUS45797</name>
    <name evidence="2" type="ORF">HINF_LOCUS48150</name>
</gene>
<dbReference type="SUPFAM" id="SSF46689">
    <property type="entry name" value="Homeodomain-like"/>
    <property type="match status" value="1"/>
</dbReference>
<evidence type="ECO:0000313" key="1">
    <source>
        <dbReference type="EMBL" id="CAI9958152.1"/>
    </source>
</evidence>
<name>A0AA86UN96_9EUKA</name>
<dbReference type="GO" id="GO:0003677">
    <property type="term" value="F:DNA binding"/>
    <property type="evidence" value="ECO:0007669"/>
    <property type="project" value="UniProtKB-KW"/>
</dbReference>
<dbReference type="AlphaFoldDB" id="A0AA86UN96"/>
<dbReference type="EMBL" id="CAXDID020000220">
    <property type="protein sequence ID" value="CAL6058260.1"/>
    <property type="molecule type" value="Genomic_DNA"/>
</dbReference>